<dbReference type="GeneID" id="34578495"/>
<feature type="compositionally biased region" description="Acidic residues" evidence="1">
    <location>
        <begin position="277"/>
        <end position="289"/>
    </location>
</feature>
<evidence type="ECO:0008006" key="4">
    <source>
        <dbReference type="Google" id="ProtNLM"/>
    </source>
</evidence>
<dbReference type="RefSeq" id="XP_022486396.1">
    <property type="nucleotide sequence ID" value="XM_022633761.1"/>
</dbReference>
<dbReference type="PANTHER" id="PTHR15992:SF5">
    <property type="entry name" value="HOLLIDAY JUNCTION RECOGNITION PROTEIN"/>
    <property type="match status" value="1"/>
</dbReference>
<feature type="region of interest" description="Disordered" evidence="1">
    <location>
        <begin position="83"/>
        <end position="118"/>
    </location>
</feature>
<feature type="region of interest" description="Disordered" evidence="1">
    <location>
        <begin position="164"/>
        <end position="354"/>
    </location>
</feature>
<dbReference type="Pfam" id="PF10384">
    <property type="entry name" value="Scm3"/>
    <property type="match status" value="1"/>
</dbReference>
<feature type="compositionally biased region" description="Acidic residues" evidence="1">
    <location>
        <begin position="99"/>
        <end position="117"/>
    </location>
</feature>
<evidence type="ECO:0000256" key="1">
    <source>
        <dbReference type="SAM" id="MobiDB-lite"/>
    </source>
</evidence>
<accession>A0A1F5LD61</accession>
<dbReference type="PANTHER" id="PTHR15992">
    <property type="entry name" value="HOLLIDAY JUNCTION RECOGNITION PROTEIN"/>
    <property type="match status" value="1"/>
</dbReference>
<feature type="region of interest" description="Disordered" evidence="1">
    <location>
        <begin position="1"/>
        <end position="38"/>
    </location>
</feature>
<sequence length="617" mass="67812">MYSAPDIDRPAKRPRLSYTPDDSEDVPEEFDLPAARAQNDSRLKSLFEGIFAKYSQDFTDVGDEIDLQSGKLVVDNGHLLGMQSERDTGGQFSWLQAGDESDDAPDGDEGAEGDEEGHEYAVSHGDDLLNDQHETSIINSGIEETNAASSDFVFTYKASGASGLSPMAKSEKAAQLNTAPKPQDPIWQVPDLPQTYATPTTGPGGRKVNIAFSPQIGSARSRSPPGSGSIWAIAKRGRPRTEGKPKATPSQRQPRGKRKYHSSPLTSDWSFAKIPDGDESDDPLQEEDWASPSPSKMRNIRGKRVQVPDKRGGGSSTRSEHAPSKQPDRINETDDGERHDDHGQSSQANIPKEGSLDTILQNDDSILKPTQAASVHSVQDTPSKRRVITPDEAKLIVSMMHKEGKKVNDVVRRLPNCANRTILNWYYYHWTCRLENPPHLSGPWSQGELAALGRLSSQSGLSWAEIRDEFHNRSLNEIEFHMLRLSVDGPAPGDVEVQEGEGEAEEGPEVFTSIEQIGNGAAESPTGAKDVMNEESGADPEIPHSHATQRIGLYSDRRASMEYERMEQQNPNAEPELFIPEVEQDAEEEDIKASAYPATTQNGSEKPKTRRLLPSAY</sequence>
<dbReference type="Proteomes" id="UP000177622">
    <property type="component" value="Unassembled WGS sequence"/>
</dbReference>
<evidence type="ECO:0000313" key="3">
    <source>
        <dbReference type="Proteomes" id="UP000177622"/>
    </source>
</evidence>
<dbReference type="InterPro" id="IPR018465">
    <property type="entry name" value="Scm3/HJURP"/>
</dbReference>
<feature type="compositionally biased region" description="Basic and acidic residues" evidence="1">
    <location>
        <begin position="555"/>
        <end position="567"/>
    </location>
</feature>
<organism evidence="2 3">
    <name type="scientific">Penicillium arizonense</name>
    <dbReference type="NCBI Taxonomy" id="1835702"/>
    <lineage>
        <taxon>Eukaryota</taxon>
        <taxon>Fungi</taxon>
        <taxon>Dikarya</taxon>
        <taxon>Ascomycota</taxon>
        <taxon>Pezizomycotina</taxon>
        <taxon>Eurotiomycetes</taxon>
        <taxon>Eurotiomycetidae</taxon>
        <taxon>Eurotiales</taxon>
        <taxon>Aspergillaceae</taxon>
        <taxon>Penicillium</taxon>
    </lineage>
</organism>
<proteinExistence type="predicted"/>
<dbReference type="AlphaFoldDB" id="A0A1F5LD61"/>
<gene>
    <name evidence="2" type="ORF">PENARI_c015G04508</name>
</gene>
<name>A0A1F5LD61_PENAI</name>
<feature type="region of interest" description="Disordered" evidence="1">
    <location>
        <begin position="520"/>
        <end position="617"/>
    </location>
</feature>
<feature type="compositionally biased region" description="Low complexity" evidence="1">
    <location>
        <begin position="217"/>
        <end position="229"/>
    </location>
</feature>
<keyword evidence="3" id="KW-1185">Reference proteome</keyword>
<comment type="caution">
    <text evidence="2">The sequence shown here is derived from an EMBL/GenBank/DDBJ whole genome shotgun (WGS) entry which is preliminary data.</text>
</comment>
<dbReference type="OrthoDB" id="2420608at2759"/>
<dbReference type="Gene3D" id="1.10.20.10">
    <property type="entry name" value="Histone, subunit A"/>
    <property type="match status" value="1"/>
</dbReference>
<dbReference type="EMBL" id="LXJU01000015">
    <property type="protein sequence ID" value="OGE50950.1"/>
    <property type="molecule type" value="Genomic_DNA"/>
</dbReference>
<feature type="compositionally biased region" description="Basic and acidic residues" evidence="1">
    <location>
        <begin position="306"/>
        <end position="343"/>
    </location>
</feature>
<dbReference type="InterPro" id="IPR009072">
    <property type="entry name" value="Histone-fold"/>
</dbReference>
<evidence type="ECO:0000313" key="2">
    <source>
        <dbReference type="EMBL" id="OGE50950.1"/>
    </source>
</evidence>
<dbReference type="GO" id="GO:0005634">
    <property type="term" value="C:nucleus"/>
    <property type="evidence" value="ECO:0007669"/>
    <property type="project" value="InterPro"/>
</dbReference>
<dbReference type="GO" id="GO:0042393">
    <property type="term" value="F:histone binding"/>
    <property type="evidence" value="ECO:0007669"/>
    <property type="project" value="InterPro"/>
</dbReference>
<dbReference type="GO" id="GO:0046982">
    <property type="term" value="F:protein heterodimerization activity"/>
    <property type="evidence" value="ECO:0007669"/>
    <property type="project" value="InterPro"/>
</dbReference>
<dbReference type="STRING" id="1835702.A0A1F5LD61"/>
<feature type="compositionally biased region" description="Acidic residues" evidence="1">
    <location>
        <begin position="21"/>
        <end position="31"/>
    </location>
</feature>
<protein>
    <recommendedName>
        <fullName evidence="4">Myb-like domain-containing protein</fullName>
    </recommendedName>
</protein>
<reference evidence="2 3" key="1">
    <citation type="journal article" date="2016" name="Sci. Rep.">
        <title>Penicillium arizonense, a new, genome sequenced fungal species, reveals a high chemical diversity in secreted metabolites.</title>
        <authorList>
            <person name="Grijseels S."/>
            <person name="Nielsen J.C."/>
            <person name="Randelovic M."/>
            <person name="Nielsen J."/>
            <person name="Nielsen K.F."/>
            <person name="Workman M."/>
            <person name="Frisvad J.C."/>
        </authorList>
    </citation>
    <scope>NUCLEOTIDE SEQUENCE [LARGE SCALE GENOMIC DNA]</scope>
    <source>
        <strain evidence="2 3">CBS 141311</strain>
    </source>
</reference>
<feature type="compositionally biased region" description="Basic and acidic residues" evidence="1">
    <location>
        <begin position="1"/>
        <end position="11"/>
    </location>
</feature>